<dbReference type="NCBIfam" id="TIGR00229">
    <property type="entry name" value="sensory_box"/>
    <property type="match status" value="1"/>
</dbReference>
<dbReference type="SUPFAM" id="SSF55874">
    <property type="entry name" value="ATPase domain of HSP90 chaperone/DNA topoisomerase II/histidine kinase"/>
    <property type="match status" value="1"/>
</dbReference>
<dbReference type="InterPro" id="IPR036890">
    <property type="entry name" value="HATPase_C_sf"/>
</dbReference>
<feature type="modified residue" description="4-aspartylphosphate" evidence="5">
    <location>
        <position position="579"/>
    </location>
</feature>
<dbReference type="InterPro" id="IPR001789">
    <property type="entry name" value="Sig_transdc_resp-reg_receiver"/>
</dbReference>
<evidence type="ECO:0000313" key="9">
    <source>
        <dbReference type="Proteomes" id="UP001056851"/>
    </source>
</evidence>
<sequence>MNRDIRLLIVDDNVATRYALRRRLERHGYTVLEAGTGSDGLALIEGEALDALILDVNLPDMSGFDIVRLLRADPGTALLPVIHVSAASIQTGDIITGLNAGADAYLIHPVDPDVLLATLRTLLRVRDTENALRESEARFREIFANVSAPIAVLDANLKVHECNHAFAQLIVDNRDPQALRECFAEDQCSILDELRLRLVDGERWKGTLNMRVQGEIRETQWQISPYRTPELSLVFVEDVTEHRHRERSHLARLDDTTTQLAKEVAERVHAEAQLLQVQKMDALGKLTGGIAHDFNNLLTGIITSLELIQKRVADERLDKVQFYTEAALNSAMSAASLTHRLLAFARQQPLDTRPVDINEHVRSLEELLVRTIGERITLKLELTNKPAIALVDPVQLESAVLNLVINARDALPSGGNIWVNTYAAYSHGDPNLADGAYVALSVRDDGTGIEHNVIDKVFEPFFTTKPLGQGTGLGLSTIYGFARQSGGDAHIRSVARRGTEVTIMLPGTNDPTGADAPVPVPDAKGSGEHVLIVEDMATVRLFVTEVLEDAGYRCTQAADIESALERLQNDPSIDLLLTDVGLPRMSGRELADVARGWHEGLPILFMTGYAETALNRQVFLGTGMDMLVKPFQISELLDKVRRTLDAA</sequence>
<evidence type="ECO:0000259" key="7">
    <source>
        <dbReference type="PROSITE" id="PS50110"/>
    </source>
</evidence>
<feature type="modified residue" description="4-aspartylphosphate" evidence="5">
    <location>
        <position position="55"/>
    </location>
</feature>
<organism evidence="8 9">
    <name type="scientific">Pseudomonas siliginis</name>
    <dbReference type="NCBI Taxonomy" id="2842346"/>
    <lineage>
        <taxon>Bacteria</taxon>
        <taxon>Pseudomonadati</taxon>
        <taxon>Pseudomonadota</taxon>
        <taxon>Gammaproteobacteria</taxon>
        <taxon>Pseudomonadales</taxon>
        <taxon>Pseudomonadaceae</taxon>
        <taxon>Pseudomonas</taxon>
    </lineage>
</organism>
<comment type="catalytic activity">
    <reaction evidence="1">
        <text>ATP + protein L-histidine = ADP + protein N-phospho-L-histidine.</text>
        <dbReference type="EC" id="2.7.13.3"/>
    </reaction>
</comment>
<dbReference type="Proteomes" id="UP001056851">
    <property type="component" value="Chromosome"/>
</dbReference>
<dbReference type="EC" id="2.7.13.3" evidence="2"/>
<dbReference type="SUPFAM" id="SSF47384">
    <property type="entry name" value="Homodimeric domain of signal transducing histidine kinase"/>
    <property type="match status" value="1"/>
</dbReference>
<dbReference type="PROSITE" id="PS50110">
    <property type="entry name" value="RESPONSE_REGULATORY"/>
    <property type="match status" value="2"/>
</dbReference>
<dbReference type="InterPro" id="IPR036097">
    <property type="entry name" value="HisK_dim/P_sf"/>
</dbReference>
<protein>
    <recommendedName>
        <fullName evidence="2">histidine kinase</fullName>
        <ecNumber evidence="2">2.7.13.3</ecNumber>
    </recommendedName>
</protein>
<dbReference type="Pfam" id="PF02518">
    <property type="entry name" value="HATPase_c"/>
    <property type="match status" value="1"/>
</dbReference>
<dbReference type="PANTHER" id="PTHR43065">
    <property type="entry name" value="SENSOR HISTIDINE KINASE"/>
    <property type="match status" value="1"/>
</dbReference>
<proteinExistence type="predicted"/>
<keyword evidence="4" id="KW-0418">Kinase</keyword>
<dbReference type="Gene3D" id="3.40.50.2300">
    <property type="match status" value="2"/>
</dbReference>
<dbReference type="CDD" id="cd00082">
    <property type="entry name" value="HisKA"/>
    <property type="match status" value="1"/>
</dbReference>
<dbReference type="PANTHER" id="PTHR43065:SF42">
    <property type="entry name" value="TWO-COMPONENT SENSOR PPRA"/>
    <property type="match status" value="1"/>
</dbReference>
<dbReference type="SMART" id="SM00388">
    <property type="entry name" value="HisKA"/>
    <property type="match status" value="1"/>
</dbReference>
<gene>
    <name evidence="8" type="ORF">NF677_11825</name>
</gene>
<dbReference type="InterPro" id="IPR011006">
    <property type="entry name" value="CheY-like_superfamily"/>
</dbReference>
<dbReference type="Pfam" id="PF08448">
    <property type="entry name" value="PAS_4"/>
    <property type="match status" value="1"/>
</dbReference>
<accession>A0ABY5CKX8</accession>
<feature type="domain" description="Histidine kinase" evidence="6">
    <location>
        <begin position="289"/>
        <end position="509"/>
    </location>
</feature>
<dbReference type="InterPro" id="IPR013656">
    <property type="entry name" value="PAS_4"/>
</dbReference>
<evidence type="ECO:0000256" key="1">
    <source>
        <dbReference type="ARBA" id="ARBA00000085"/>
    </source>
</evidence>
<keyword evidence="3 5" id="KW-0597">Phosphoprotein</keyword>
<dbReference type="PRINTS" id="PR00344">
    <property type="entry name" value="BCTRLSENSOR"/>
</dbReference>
<dbReference type="Pfam" id="PF00072">
    <property type="entry name" value="Response_reg"/>
    <property type="match status" value="2"/>
</dbReference>
<dbReference type="InterPro" id="IPR005467">
    <property type="entry name" value="His_kinase_dom"/>
</dbReference>
<dbReference type="Gene3D" id="3.30.565.10">
    <property type="entry name" value="Histidine kinase-like ATPase, C-terminal domain"/>
    <property type="match status" value="1"/>
</dbReference>
<dbReference type="InterPro" id="IPR003661">
    <property type="entry name" value="HisK_dim/P_dom"/>
</dbReference>
<dbReference type="SUPFAM" id="SSF55785">
    <property type="entry name" value="PYP-like sensor domain (PAS domain)"/>
    <property type="match status" value="1"/>
</dbReference>
<feature type="domain" description="Response regulatory" evidence="7">
    <location>
        <begin position="6"/>
        <end position="123"/>
    </location>
</feature>
<name>A0ABY5CKX8_9PSED</name>
<evidence type="ECO:0000313" key="8">
    <source>
        <dbReference type="EMBL" id="UST87326.1"/>
    </source>
</evidence>
<dbReference type="InterPro" id="IPR003594">
    <property type="entry name" value="HATPase_dom"/>
</dbReference>
<dbReference type="InterPro" id="IPR035965">
    <property type="entry name" value="PAS-like_dom_sf"/>
</dbReference>
<keyword evidence="4" id="KW-0808">Transferase</keyword>
<evidence type="ECO:0000256" key="5">
    <source>
        <dbReference type="PROSITE-ProRule" id="PRU00169"/>
    </source>
</evidence>
<reference evidence="8" key="1">
    <citation type="submission" date="2022-06" db="EMBL/GenBank/DDBJ databases">
        <title>Investigating genetic diversity within the most abundant and prevalent non-pathogenic leaf-associated bacterial species interacting with Arabidopsis thaliana in natural habitats.</title>
        <authorList>
            <person name="Ramirez-Sanchez D."/>
            <person name="Gibelin-Viala C."/>
            <person name="Mayjonade B."/>
            <person name="Duflos R."/>
            <person name="Belmonte E."/>
            <person name="Pailler V."/>
            <person name="Bartoli C."/>
            <person name="Carrere S."/>
            <person name="Vailleau F."/>
            <person name="Roux F."/>
        </authorList>
    </citation>
    <scope>NUCLEOTIDE SEQUENCE</scope>
    <source>
        <strain evidence="8">OTU6ESPEB1</strain>
    </source>
</reference>
<dbReference type="EMBL" id="CP099599">
    <property type="protein sequence ID" value="UST87326.1"/>
    <property type="molecule type" value="Genomic_DNA"/>
</dbReference>
<dbReference type="SUPFAM" id="SSF52172">
    <property type="entry name" value="CheY-like"/>
    <property type="match status" value="2"/>
</dbReference>
<dbReference type="SMART" id="SM00387">
    <property type="entry name" value="HATPase_c"/>
    <property type="match status" value="1"/>
</dbReference>
<evidence type="ECO:0000259" key="6">
    <source>
        <dbReference type="PROSITE" id="PS50109"/>
    </source>
</evidence>
<dbReference type="InterPro" id="IPR000014">
    <property type="entry name" value="PAS"/>
</dbReference>
<dbReference type="InterPro" id="IPR004358">
    <property type="entry name" value="Sig_transdc_His_kin-like_C"/>
</dbReference>
<dbReference type="Gene3D" id="3.30.450.20">
    <property type="entry name" value="PAS domain"/>
    <property type="match status" value="1"/>
</dbReference>
<dbReference type="PROSITE" id="PS50109">
    <property type="entry name" value="HIS_KIN"/>
    <property type="match status" value="1"/>
</dbReference>
<evidence type="ECO:0000256" key="4">
    <source>
        <dbReference type="ARBA" id="ARBA00022777"/>
    </source>
</evidence>
<dbReference type="Pfam" id="PF00512">
    <property type="entry name" value="HisKA"/>
    <property type="match status" value="1"/>
</dbReference>
<keyword evidence="9" id="KW-1185">Reference proteome</keyword>
<evidence type="ECO:0000256" key="2">
    <source>
        <dbReference type="ARBA" id="ARBA00012438"/>
    </source>
</evidence>
<dbReference type="SMART" id="SM00448">
    <property type="entry name" value="REC"/>
    <property type="match status" value="2"/>
</dbReference>
<evidence type="ECO:0000256" key="3">
    <source>
        <dbReference type="ARBA" id="ARBA00022553"/>
    </source>
</evidence>
<dbReference type="Gene3D" id="1.10.287.130">
    <property type="match status" value="1"/>
</dbReference>
<feature type="domain" description="Response regulatory" evidence="7">
    <location>
        <begin position="529"/>
        <end position="644"/>
    </location>
</feature>